<dbReference type="Proteomes" id="UP000054911">
    <property type="component" value="Unassembled WGS sequence"/>
</dbReference>
<dbReference type="RefSeq" id="WP_061176227.1">
    <property type="nucleotide sequence ID" value="NZ_FCOE02000011.1"/>
</dbReference>
<dbReference type="OrthoDB" id="9135888at2"/>
<reference evidence="2" key="1">
    <citation type="submission" date="2016-01" db="EMBL/GenBank/DDBJ databases">
        <authorList>
            <person name="Peeters C."/>
        </authorList>
    </citation>
    <scope>NUCLEOTIDE SEQUENCE [LARGE SCALE GENOMIC DNA]</scope>
    <source>
        <strain evidence="2">LMG 29323</strain>
    </source>
</reference>
<protein>
    <submittedName>
        <fullName evidence="2">Signal peptide protein</fullName>
    </submittedName>
</protein>
<dbReference type="PROSITE" id="PS51257">
    <property type="entry name" value="PROKAR_LIPOPROTEIN"/>
    <property type="match status" value="1"/>
</dbReference>
<accession>A0A158BJS1</accession>
<evidence type="ECO:0000313" key="3">
    <source>
        <dbReference type="Proteomes" id="UP000054911"/>
    </source>
</evidence>
<proteinExistence type="predicted"/>
<keyword evidence="1" id="KW-0732">Signal</keyword>
<dbReference type="STRING" id="1777141.AWB80_03646"/>
<evidence type="ECO:0000256" key="1">
    <source>
        <dbReference type="SAM" id="SignalP"/>
    </source>
</evidence>
<keyword evidence="3" id="KW-1185">Reference proteome</keyword>
<dbReference type="EMBL" id="FCOE02000011">
    <property type="protein sequence ID" value="SAK70309.1"/>
    <property type="molecule type" value="Genomic_DNA"/>
</dbReference>
<gene>
    <name evidence="2" type="ORF">AWB80_03646</name>
</gene>
<feature type="signal peptide" evidence="1">
    <location>
        <begin position="1"/>
        <end position="24"/>
    </location>
</feature>
<feature type="chain" id="PRO_5007621854" evidence="1">
    <location>
        <begin position="25"/>
        <end position="119"/>
    </location>
</feature>
<sequence>MNAKGLIGVGIALSAGLACEAAMAGVSVGINLGIPVVPVAPVYAAPPPVVYAEPAPVYMAPPPPPPPPQVVYQPAPVVVAPAPAIVVGWHGDRYWDGYRYWGRRDWYAHHGGYYGYRHW</sequence>
<comment type="caution">
    <text evidence="2">The sequence shown here is derived from an EMBL/GenBank/DDBJ whole genome shotgun (WGS) entry which is preliminary data.</text>
</comment>
<name>A0A158BJS1_9BURK</name>
<organism evidence="2 3">
    <name type="scientific">Caballeronia pedi</name>
    <dbReference type="NCBI Taxonomy" id="1777141"/>
    <lineage>
        <taxon>Bacteria</taxon>
        <taxon>Pseudomonadati</taxon>
        <taxon>Pseudomonadota</taxon>
        <taxon>Betaproteobacteria</taxon>
        <taxon>Burkholderiales</taxon>
        <taxon>Burkholderiaceae</taxon>
        <taxon>Caballeronia</taxon>
    </lineage>
</organism>
<evidence type="ECO:0000313" key="2">
    <source>
        <dbReference type="EMBL" id="SAK70309.1"/>
    </source>
</evidence>
<dbReference type="AlphaFoldDB" id="A0A158BJS1"/>